<dbReference type="RefSeq" id="WP_209628067.1">
    <property type="nucleotide sequence ID" value="NZ_PRDG01000003.1"/>
</dbReference>
<proteinExistence type="predicted"/>
<evidence type="ECO:0000313" key="2">
    <source>
        <dbReference type="EMBL" id="MBP2623571.1"/>
    </source>
</evidence>
<reference evidence="2 3" key="1">
    <citation type="submission" date="2018-02" db="EMBL/GenBank/DDBJ databases">
        <title>Draft genome sequence of Streptococcus oricebi CCUG 70868T type strain.</title>
        <authorList>
            <person name="Mendez V."/>
            <person name="Salva-Serra F."/>
            <person name="Jaen-Luchoro D."/>
            <person name="Gonzales-Siles L."/>
            <person name="Karlsson R."/>
            <person name="Engstrom-Jakobsson H."/>
            <person name="Busquets A."/>
            <person name="Gomila M."/>
            <person name="Pineiro-Iglesias B."/>
            <person name="Bennasar-Figueras A."/>
            <person name="Seeger M."/>
            <person name="Moore E."/>
        </authorList>
    </citation>
    <scope>NUCLEOTIDE SEQUENCE [LARGE SCALE GENOMIC DNA]</scope>
    <source>
        <strain evidence="2 3">CCUG 70868</strain>
    </source>
</reference>
<dbReference type="InterPro" id="IPR051532">
    <property type="entry name" value="Ester_Hydrolysis_Enzymes"/>
</dbReference>
<feature type="domain" description="SGNH hydrolase-type esterase" evidence="1">
    <location>
        <begin position="37"/>
        <end position="201"/>
    </location>
</feature>
<sequence length="210" mass="23928">MAVKLLDNWILKEQAQIQKNYEDLNALAIKEPAVIFLGDSIVEYFPLHELLKTSKVLVNRGIRAYKSYLLRQHLDSLLFGQALDKIFILIGTNDIGEDLALKESLANLEAIIQEIARDYPLTQIYLLSVLPVNEGEAYRNTVYIRTNARIQALNQAYQDLVQNYHNASFLNLYDLLLDEKGQLAADFTIDGVHLTIAGYARLAEKLRTYI</sequence>
<organism evidence="2 3">
    <name type="scientific">Streptococcus oricebi</name>
    <dbReference type="NCBI Taxonomy" id="1547447"/>
    <lineage>
        <taxon>Bacteria</taxon>
        <taxon>Bacillati</taxon>
        <taxon>Bacillota</taxon>
        <taxon>Bacilli</taxon>
        <taxon>Lactobacillales</taxon>
        <taxon>Streptococcaceae</taxon>
        <taxon>Streptococcus</taxon>
    </lineage>
</organism>
<accession>A0ABS5B4G4</accession>
<name>A0ABS5B4G4_9STRE</name>
<dbReference type="InterPro" id="IPR013830">
    <property type="entry name" value="SGNH_hydro"/>
</dbReference>
<dbReference type="EMBL" id="PRDG01000003">
    <property type="protein sequence ID" value="MBP2623571.1"/>
    <property type="molecule type" value="Genomic_DNA"/>
</dbReference>
<evidence type="ECO:0000313" key="3">
    <source>
        <dbReference type="Proteomes" id="UP001519296"/>
    </source>
</evidence>
<dbReference type="Pfam" id="PF13472">
    <property type="entry name" value="Lipase_GDSL_2"/>
    <property type="match status" value="1"/>
</dbReference>
<comment type="caution">
    <text evidence="2">The sequence shown here is derived from an EMBL/GenBank/DDBJ whole genome shotgun (WGS) entry which is preliminary data.</text>
</comment>
<dbReference type="Gene3D" id="3.40.50.1110">
    <property type="entry name" value="SGNH hydrolase"/>
    <property type="match status" value="1"/>
</dbReference>
<dbReference type="PANTHER" id="PTHR30383">
    <property type="entry name" value="THIOESTERASE 1/PROTEASE 1/LYSOPHOSPHOLIPASE L1"/>
    <property type="match status" value="1"/>
</dbReference>
<keyword evidence="3" id="KW-1185">Reference proteome</keyword>
<dbReference type="PANTHER" id="PTHR30383:SF5">
    <property type="entry name" value="SGNH HYDROLASE-TYPE ESTERASE DOMAIN-CONTAINING PROTEIN"/>
    <property type="match status" value="1"/>
</dbReference>
<dbReference type="InterPro" id="IPR036514">
    <property type="entry name" value="SGNH_hydro_sf"/>
</dbReference>
<evidence type="ECO:0000259" key="1">
    <source>
        <dbReference type="Pfam" id="PF13472"/>
    </source>
</evidence>
<dbReference type="CDD" id="cd01841">
    <property type="entry name" value="NnaC_like"/>
    <property type="match status" value="1"/>
</dbReference>
<protein>
    <submittedName>
        <fullName evidence="2">1-alkyl-2-acetylglycerophosphocholine esterase</fullName>
    </submittedName>
</protein>
<dbReference type="Proteomes" id="UP001519296">
    <property type="component" value="Unassembled WGS sequence"/>
</dbReference>
<gene>
    <name evidence="2" type="ORF">C4K46_06400</name>
</gene>
<dbReference type="SUPFAM" id="SSF52266">
    <property type="entry name" value="SGNH hydrolase"/>
    <property type="match status" value="1"/>
</dbReference>